<evidence type="ECO:0008006" key="11">
    <source>
        <dbReference type="Google" id="ProtNLM"/>
    </source>
</evidence>
<feature type="region of interest" description="Disordered" evidence="6">
    <location>
        <begin position="60"/>
        <end position="90"/>
    </location>
</feature>
<dbReference type="InterPro" id="IPR008676">
    <property type="entry name" value="MRG"/>
</dbReference>
<feature type="domain" description="MRG" evidence="7">
    <location>
        <begin position="92"/>
        <end position="253"/>
    </location>
</feature>
<keyword evidence="2" id="KW-0156">Chromatin regulator</keyword>
<gene>
    <name evidence="9" type="ORF">OSTQU699_LOCUS5777</name>
</gene>
<sequence>MGDPQFSIGERVLVPHLDKPYEAKILKAENRDDGVWYFYLHYTGWNKKYDEWVEESGLQKMSERDSSPPGRRSSGKGSGDSLGKLVKKRKAEEMMGNTSLTVEVELPPTLKKQLVDEYEVIVNQGRTVALPRSPPVMELLRQFVHFGGSNRASQQDLQQLATGVEEYFDKALGSYLLYGMEQDESDKLMGDGTCASAVYGAEHLLRLLVKLPSLLLSVPLSQTQTAILNYRLQLLVHFLNVRRNELFAKFSEYRFKQPSPPSQQASGVRGGVESRHSGDVVVGV</sequence>
<dbReference type="InterPro" id="IPR016197">
    <property type="entry name" value="Chromo-like_dom_sf"/>
</dbReference>
<evidence type="ECO:0000313" key="9">
    <source>
        <dbReference type="EMBL" id="CAD7700418.1"/>
    </source>
</evidence>
<feature type="region of interest" description="Disordered" evidence="6">
    <location>
        <begin position="257"/>
        <end position="284"/>
    </location>
</feature>
<dbReference type="SUPFAM" id="SSF54160">
    <property type="entry name" value="Chromo domain-like"/>
    <property type="match status" value="1"/>
</dbReference>
<proteinExistence type="predicted"/>
<evidence type="ECO:0000256" key="6">
    <source>
        <dbReference type="SAM" id="MobiDB-lite"/>
    </source>
</evidence>
<keyword evidence="10" id="KW-1185">Reference proteome</keyword>
<dbReference type="GO" id="GO:0000123">
    <property type="term" value="C:histone acetyltransferase complex"/>
    <property type="evidence" value="ECO:0007669"/>
    <property type="project" value="TreeGrafter"/>
</dbReference>
<keyword evidence="3" id="KW-0805">Transcription regulation</keyword>
<dbReference type="EMBL" id="CAJHUC010001258">
    <property type="protein sequence ID" value="CAD7700418.1"/>
    <property type="molecule type" value="Genomic_DNA"/>
</dbReference>
<keyword evidence="4" id="KW-0804">Transcription</keyword>
<comment type="subcellular location">
    <subcellularLocation>
        <location evidence="1">Nucleus</location>
    </subcellularLocation>
</comment>
<evidence type="ECO:0000259" key="8">
    <source>
        <dbReference type="Pfam" id="PF11717"/>
    </source>
</evidence>
<name>A0A8S1J3K5_9CHLO</name>
<evidence type="ECO:0000313" key="10">
    <source>
        <dbReference type="Proteomes" id="UP000708148"/>
    </source>
</evidence>
<evidence type="ECO:0000256" key="3">
    <source>
        <dbReference type="ARBA" id="ARBA00023015"/>
    </source>
</evidence>
<evidence type="ECO:0000256" key="5">
    <source>
        <dbReference type="ARBA" id="ARBA00023242"/>
    </source>
</evidence>
<keyword evidence="5" id="KW-0539">Nucleus</keyword>
<dbReference type="InterPro" id="IPR025995">
    <property type="entry name" value="Tudor-knot"/>
</dbReference>
<comment type="caution">
    <text evidence="9">The sequence shown here is derived from an EMBL/GenBank/DDBJ whole genome shotgun (WGS) entry which is preliminary data.</text>
</comment>
<evidence type="ECO:0000256" key="4">
    <source>
        <dbReference type="ARBA" id="ARBA00023163"/>
    </source>
</evidence>
<evidence type="ECO:0000259" key="7">
    <source>
        <dbReference type="Pfam" id="PF05712"/>
    </source>
</evidence>
<organism evidence="9 10">
    <name type="scientific">Ostreobium quekettii</name>
    <dbReference type="NCBI Taxonomy" id="121088"/>
    <lineage>
        <taxon>Eukaryota</taxon>
        <taxon>Viridiplantae</taxon>
        <taxon>Chlorophyta</taxon>
        <taxon>core chlorophytes</taxon>
        <taxon>Ulvophyceae</taxon>
        <taxon>TCBD clade</taxon>
        <taxon>Bryopsidales</taxon>
        <taxon>Ostreobineae</taxon>
        <taxon>Ostreobiaceae</taxon>
        <taxon>Ostreobium</taxon>
    </lineage>
</organism>
<dbReference type="PROSITE" id="PS51640">
    <property type="entry name" value="MRG"/>
    <property type="match status" value="1"/>
</dbReference>
<dbReference type="GO" id="GO:0006355">
    <property type="term" value="P:regulation of DNA-templated transcription"/>
    <property type="evidence" value="ECO:0007669"/>
    <property type="project" value="InterPro"/>
</dbReference>
<dbReference type="Pfam" id="PF11717">
    <property type="entry name" value="Tudor-knot"/>
    <property type="match status" value="1"/>
</dbReference>
<dbReference type="Gene3D" id="2.30.30.140">
    <property type="match status" value="1"/>
</dbReference>
<dbReference type="Pfam" id="PF05712">
    <property type="entry name" value="MRG"/>
    <property type="match status" value="1"/>
</dbReference>
<evidence type="ECO:0000256" key="2">
    <source>
        <dbReference type="ARBA" id="ARBA00022853"/>
    </source>
</evidence>
<dbReference type="PANTHER" id="PTHR10880">
    <property type="entry name" value="MORTALITY FACTOR 4-LIKE PROTEIN"/>
    <property type="match status" value="1"/>
</dbReference>
<evidence type="ECO:0000256" key="1">
    <source>
        <dbReference type="ARBA" id="ARBA00004123"/>
    </source>
</evidence>
<dbReference type="InterPro" id="IPR026541">
    <property type="entry name" value="MRG_dom"/>
</dbReference>
<protein>
    <recommendedName>
        <fullName evidence="11">MRG domain-containing protein</fullName>
    </recommendedName>
</protein>
<dbReference type="AlphaFoldDB" id="A0A8S1J3K5"/>
<dbReference type="OrthoDB" id="124855at2759"/>
<dbReference type="PANTHER" id="PTHR10880:SF15">
    <property type="entry name" value="MSL COMPLEX SUBUNIT 3"/>
    <property type="match status" value="1"/>
</dbReference>
<dbReference type="InterPro" id="IPR038217">
    <property type="entry name" value="MRG_C_sf"/>
</dbReference>
<dbReference type="Proteomes" id="UP000708148">
    <property type="component" value="Unassembled WGS sequence"/>
</dbReference>
<accession>A0A8S1J3K5</accession>
<reference evidence="9" key="1">
    <citation type="submission" date="2020-12" db="EMBL/GenBank/DDBJ databases">
        <authorList>
            <person name="Iha C."/>
        </authorList>
    </citation>
    <scope>NUCLEOTIDE SEQUENCE</scope>
</reference>
<dbReference type="Gene3D" id="1.10.274.30">
    <property type="entry name" value="MRG domain"/>
    <property type="match status" value="1"/>
</dbReference>
<feature type="domain" description="Tudor-knot" evidence="8">
    <location>
        <begin position="7"/>
        <end position="59"/>
    </location>
</feature>
<dbReference type="GO" id="GO:0006325">
    <property type="term" value="P:chromatin organization"/>
    <property type="evidence" value="ECO:0007669"/>
    <property type="project" value="UniProtKB-KW"/>
</dbReference>
<dbReference type="GO" id="GO:0005634">
    <property type="term" value="C:nucleus"/>
    <property type="evidence" value="ECO:0007669"/>
    <property type="project" value="UniProtKB-SubCell"/>
</dbReference>